<sequence length="171" mass="18980">MPGYLGAGPNRQGPLPKYPVILILDDSTVDASNNNYINTLLRANSFPFGQNYPDQKATGRFSGGELIPDMLASALKIEDAVRTLHSCKYFSIDIIFSIIYELTGELYDLGCRSMAVAGLPSFGYAPIEKTIQMATKLLLPVDLTWAALHNKIFGNKERMLRDWTFRTVTLA</sequence>
<accession>A0A5N5LP44</accession>
<name>A0A5N5LP44_9ROSI</name>
<comment type="caution">
    <text evidence="1">The sequence shown here is derived from an EMBL/GenBank/DDBJ whole genome shotgun (WGS) entry which is preliminary data.</text>
</comment>
<reference evidence="2" key="1">
    <citation type="journal article" date="2019" name="Gigascience">
        <title>De novo genome assembly of the endangered Acer yangbiense, a plant species with extremely small populations endemic to Yunnan Province, China.</title>
        <authorList>
            <person name="Yang J."/>
            <person name="Wariss H.M."/>
            <person name="Tao L."/>
            <person name="Zhang R."/>
            <person name="Yun Q."/>
            <person name="Hollingsworth P."/>
            <person name="Dao Z."/>
            <person name="Luo G."/>
            <person name="Guo H."/>
            <person name="Ma Y."/>
            <person name="Sun W."/>
        </authorList>
    </citation>
    <scope>NUCLEOTIDE SEQUENCE [LARGE SCALE GENOMIC DNA]</scope>
    <source>
        <strain evidence="2">cv. br00</strain>
    </source>
</reference>
<dbReference type="InterPro" id="IPR050592">
    <property type="entry name" value="GDSL_lipolytic_enzyme"/>
</dbReference>
<evidence type="ECO:0000313" key="1">
    <source>
        <dbReference type="EMBL" id="KAB5544430.1"/>
    </source>
</evidence>
<evidence type="ECO:0000313" key="2">
    <source>
        <dbReference type="Proteomes" id="UP000326939"/>
    </source>
</evidence>
<dbReference type="InterPro" id="IPR036514">
    <property type="entry name" value="SGNH_hydro_sf"/>
</dbReference>
<dbReference type="Proteomes" id="UP000326939">
    <property type="component" value="Chromosome 8"/>
</dbReference>
<keyword evidence="2" id="KW-1185">Reference proteome</keyword>
<dbReference type="AlphaFoldDB" id="A0A5N5LP44"/>
<protein>
    <submittedName>
        <fullName evidence="1">Uncharacterized protein</fullName>
    </submittedName>
</protein>
<dbReference type="EMBL" id="VDCV01000008">
    <property type="protein sequence ID" value="KAB5544430.1"/>
    <property type="molecule type" value="Genomic_DNA"/>
</dbReference>
<organism evidence="1 2">
    <name type="scientific">Salix brachista</name>
    <dbReference type="NCBI Taxonomy" id="2182728"/>
    <lineage>
        <taxon>Eukaryota</taxon>
        <taxon>Viridiplantae</taxon>
        <taxon>Streptophyta</taxon>
        <taxon>Embryophyta</taxon>
        <taxon>Tracheophyta</taxon>
        <taxon>Spermatophyta</taxon>
        <taxon>Magnoliopsida</taxon>
        <taxon>eudicotyledons</taxon>
        <taxon>Gunneridae</taxon>
        <taxon>Pentapetalae</taxon>
        <taxon>rosids</taxon>
        <taxon>fabids</taxon>
        <taxon>Malpighiales</taxon>
        <taxon>Salicaceae</taxon>
        <taxon>Saliceae</taxon>
        <taxon>Salix</taxon>
    </lineage>
</organism>
<dbReference type="PANTHER" id="PTHR45642:SF120">
    <property type="entry name" value="GDSL-LIKE LIPASE_ACYLHYDROLASE"/>
    <property type="match status" value="1"/>
</dbReference>
<proteinExistence type="predicted"/>
<dbReference type="PANTHER" id="PTHR45642">
    <property type="entry name" value="GDSL ESTERASE/LIPASE EXL3"/>
    <property type="match status" value="1"/>
</dbReference>
<dbReference type="Gene3D" id="3.40.50.1110">
    <property type="entry name" value="SGNH hydrolase"/>
    <property type="match status" value="1"/>
</dbReference>
<gene>
    <name evidence="1" type="ORF">DKX38_012542</name>
</gene>